<dbReference type="InterPro" id="IPR000192">
    <property type="entry name" value="Aminotrans_V_dom"/>
</dbReference>
<accession>A0A2S6H0P9</accession>
<keyword evidence="4" id="KW-1185">Reference proteome</keyword>
<feature type="domain" description="Aminotransferase class V" evidence="2">
    <location>
        <begin position="28"/>
        <end position="233"/>
    </location>
</feature>
<dbReference type="PANTHER" id="PTHR43092:SF2">
    <property type="entry name" value="HERCYNYLCYSTEINE SULFOXIDE LYASE"/>
    <property type="match status" value="1"/>
</dbReference>
<dbReference type="Gene3D" id="3.40.640.10">
    <property type="entry name" value="Type I PLP-dependent aspartate aminotransferase-like (Major domain)"/>
    <property type="match status" value="1"/>
</dbReference>
<evidence type="ECO:0000259" key="2">
    <source>
        <dbReference type="Pfam" id="PF00266"/>
    </source>
</evidence>
<organism evidence="3 4">
    <name type="scientific">Actinokineospora auranticolor</name>
    <dbReference type="NCBI Taxonomy" id="155976"/>
    <lineage>
        <taxon>Bacteria</taxon>
        <taxon>Bacillati</taxon>
        <taxon>Actinomycetota</taxon>
        <taxon>Actinomycetes</taxon>
        <taxon>Pseudonocardiales</taxon>
        <taxon>Pseudonocardiaceae</taxon>
        <taxon>Actinokineospora</taxon>
    </lineage>
</organism>
<sequence length="380" mass="41499">MISDLSADPAFDLDPGVVHLNPGAFGVVPRAVLRARNGYQRRLEANPTRFHRVELFDLVNRARAAAAGFLGTDGVALVRSASEAIATVLAAIPFAEGDEILTSEHAYQTVLFACRERAHVRAAPFPLDAGPDEVAAAFVAGLRPTTRLVVVDAITSATALVLPVAKVARVCRERGVPVFVDAAHVPGHIDQRPADLGVDFWVGSFHKWAYAPRAVAGLYLAPRWREQVKPLVPSWLHPSAFPRWFDHAGGDDYSAWLALPEAIDFWHDAGGWDAVTRSALLLDRGVRLVADAIGVPGPVTPRHAPLMRLLPLPRHWAPDVAGARALYEELSTRHRIEVPVVRWRDDPYLRIGATIVNRPADYQALASALSQHRSHLSRTS</sequence>
<name>A0A2S6H0P9_9PSEU</name>
<dbReference type="InterPro" id="IPR015421">
    <property type="entry name" value="PyrdxlP-dep_Trfase_major"/>
</dbReference>
<dbReference type="InterPro" id="IPR015424">
    <property type="entry name" value="PyrdxlP-dep_Trfase"/>
</dbReference>
<dbReference type="EMBL" id="PTIX01000001">
    <property type="protein sequence ID" value="PPK71011.1"/>
    <property type="molecule type" value="Genomic_DNA"/>
</dbReference>
<keyword evidence="1" id="KW-0663">Pyridoxal phosphate</keyword>
<dbReference type="PANTHER" id="PTHR43092">
    <property type="entry name" value="L-CYSTEINE DESULFHYDRASE"/>
    <property type="match status" value="1"/>
</dbReference>
<dbReference type="Proteomes" id="UP000239203">
    <property type="component" value="Unassembled WGS sequence"/>
</dbReference>
<dbReference type="Pfam" id="PF00266">
    <property type="entry name" value="Aminotran_5"/>
    <property type="match status" value="1"/>
</dbReference>
<evidence type="ECO:0000256" key="1">
    <source>
        <dbReference type="ARBA" id="ARBA00022898"/>
    </source>
</evidence>
<evidence type="ECO:0000313" key="4">
    <source>
        <dbReference type="Proteomes" id="UP000239203"/>
    </source>
</evidence>
<reference evidence="3 4" key="1">
    <citation type="submission" date="2018-02" db="EMBL/GenBank/DDBJ databases">
        <title>Genomic Encyclopedia of Archaeal and Bacterial Type Strains, Phase II (KMG-II): from individual species to whole genera.</title>
        <authorList>
            <person name="Goeker M."/>
        </authorList>
    </citation>
    <scope>NUCLEOTIDE SEQUENCE [LARGE SCALE GENOMIC DNA]</scope>
    <source>
        <strain evidence="3 4">YU 961-1</strain>
    </source>
</reference>
<evidence type="ECO:0000313" key="3">
    <source>
        <dbReference type="EMBL" id="PPK71011.1"/>
    </source>
</evidence>
<dbReference type="SUPFAM" id="SSF53383">
    <property type="entry name" value="PLP-dependent transferases"/>
    <property type="match status" value="1"/>
</dbReference>
<comment type="caution">
    <text evidence="3">The sequence shown here is derived from an EMBL/GenBank/DDBJ whole genome shotgun (WGS) entry which is preliminary data.</text>
</comment>
<proteinExistence type="predicted"/>
<dbReference type="Gene3D" id="3.90.1150.10">
    <property type="entry name" value="Aspartate Aminotransferase, domain 1"/>
    <property type="match status" value="1"/>
</dbReference>
<dbReference type="RefSeq" id="WP_104475959.1">
    <property type="nucleotide sequence ID" value="NZ_CP154825.1"/>
</dbReference>
<dbReference type="AlphaFoldDB" id="A0A2S6H0P9"/>
<dbReference type="InterPro" id="IPR015422">
    <property type="entry name" value="PyrdxlP-dep_Trfase_small"/>
</dbReference>
<gene>
    <name evidence="3" type="ORF">CLV40_101197</name>
</gene>
<protein>
    <submittedName>
        <fullName evidence="3">Isopenicillin-N epimerase</fullName>
    </submittedName>
</protein>